<feature type="transmembrane region" description="Helical" evidence="1">
    <location>
        <begin position="6"/>
        <end position="28"/>
    </location>
</feature>
<gene>
    <name evidence="2" type="ordered locus">Bsel_2589</name>
</gene>
<name>D6XXP6_BACIE</name>
<keyword evidence="3" id="KW-1185">Reference proteome</keyword>
<dbReference type="EMBL" id="CP001791">
    <property type="protein sequence ID" value="ADI00089.1"/>
    <property type="molecule type" value="Genomic_DNA"/>
</dbReference>
<dbReference type="Proteomes" id="UP000000271">
    <property type="component" value="Chromosome"/>
</dbReference>
<sequence>MGNVDSILYIMTNPAIILFIVGILAAIGKSNLQFPDGLSMGLNMYLLLAIGIKGGIGIAGVPFTDMSSALVGALVIGLVLPVFGFLLARLFRFSFTDSVSLAAVFGSVSLVTYAAATAQLTQMGVFFEPYMTGLVVLLEIPGLVVALLIYQSVKSPVFGIVPSEGAGVGNVMMESLMSKSILLLLAGLVAGFAAPDPAVLEPFFIDLFPGVLLLFLLGLGLKVGNQLHVLKEYGWRLIAVGVLFPLIGGMVGYLAASIAGLTPGGTVLFMTLAASGSYIAAPAMLQASVPEAKSSFYLTVALAVTFPFNLIIGIPLFMSLVL</sequence>
<feature type="transmembrane region" description="Helical" evidence="1">
    <location>
        <begin position="69"/>
        <end position="87"/>
    </location>
</feature>
<reference evidence="2" key="1">
    <citation type="submission" date="2009-10" db="EMBL/GenBank/DDBJ databases">
        <title>Complete sequence of Bacillus selenitireducens MLS10.</title>
        <authorList>
            <consortium name="US DOE Joint Genome Institute"/>
            <person name="Lucas S."/>
            <person name="Copeland A."/>
            <person name="Lapidus A."/>
            <person name="Glavina del Rio T."/>
            <person name="Dalin E."/>
            <person name="Tice H."/>
            <person name="Bruce D."/>
            <person name="Goodwin L."/>
            <person name="Pitluck S."/>
            <person name="Sims D."/>
            <person name="Brettin T."/>
            <person name="Detter J.C."/>
            <person name="Han C."/>
            <person name="Larimer F."/>
            <person name="Land M."/>
            <person name="Hauser L."/>
            <person name="Kyrpides N."/>
            <person name="Ovchinnikova G."/>
            <person name="Stolz J."/>
        </authorList>
    </citation>
    <scope>NUCLEOTIDE SEQUENCE [LARGE SCALE GENOMIC DNA]</scope>
    <source>
        <strain evidence="2">MLS10</strain>
    </source>
</reference>
<proteinExistence type="predicted"/>
<dbReference type="eggNOG" id="COG3329">
    <property type="taxonomic scope" value="Bacteria"/>
</dbReference>
<keyword evidence="1" id="KW-1133">Transmembrane helix</keyword>
<feature type="transmembrane region" description="Helical" evidence="1">
    <location>
        <begin position="233"/>
        <end position="255"/>
    </location>
</feature>
<dbReference type="HOGENOM" id="CLU_032027_0_0_9"/>
<dbReference type="PANTHER" id="PTHR40400:SF1">
    <property type="entry name" value="SLR1512 PROTEIN"/>
    <property type="match status" value="1"/>
</dbReference>
<feature type="transmembrane region" description="Helical" evidence="1">
    <location>
        <begin position="40"/>
        <end position="63"/>
    </location>
</feature>
<evidence type="ECO:0000313" key="3">
    <source>
        <dbReference type="Proteomes" id="UP000000271"/>
    </source>
</evidence>
<protein>
    <recommendedName>
        <fullName evidence="4">Sodium-dependent bicarbonate transport family permease</fullName>
    </recommendedName>
</protein>
<feature type="transmembrane region" description="Helical" evidence="1">
    <location>
        <begin position="297"/>
        <end position="318"/>
    </location>
</feature>
<evidence type="ECO:0000313" key="2">
    <source>
        <dbReference type="EMBL" id="ADI00089.1"/>
    </source>
</evidence>
<evidence type="ECO:0008006" key="4">
    <source>
        <dbReference type="Google" id="ProtNLM"/>
    </source>
</evidence>
<accession>D6XXP6</accession>
<dbReference type="InterPro" id="IPR010293">
    <property type="entry name" value="Sbt_1"/>
</dbReference>
<feature type="transmembrane region" description="Helical" evidence="1">
    <location>
        <begin position="99"/>
        <end position="118"/>
    </location>
</feature>
<evidence type="ECO:0000256" key="1">
    <source>
        <dbReference type="SAM" id="Phobius"/>
    </source>
</evidence>
<dbReference type="PANTHER" id="PTHR40400">
    <property type="entry name" value="SLR1512 PROTEIN"/>
    <property type="match status" value="1"/>
</dbReference>
<dbReference type="KEGG" id="bse:Bsel_2589"/>
<dbReference type="AlphaFoldDB" id="D6XXP6"/>
<feature type="transmembrane region" description="Helical" evidence="1">
    <location>
        <begin position="203"/>
        <end position="221"/>
    </location>
</feature>
<keyword evidence="1" id="KW-0472">Membrane</keyword>
<dbReference type="STRING" id="439292.Bsel_2589"/>
<feature type="transmembrane region" description="Helical" evidence="1">
    <location>
        <begin position="130"/>
        <end position="150"/>
    </location>
</feature>
<dbReference type="RefSeq" id="WP_013173510.1">
    <property type="nucleotide sequence ID" value="NC_014219.1"/>
</dbReference>
<feature type="transmembrane region" description="Helical" evidence="1">
    <location>
        <begin position="180"/>
        <end position="197"/>
    </location>
</feature>
<dbReference type="Pfam" id="PF05982">
    <property type="entry name" value="Sbt_1"/>
    <property type="match status" value="1"/>
</dbReference>
<keyword evidence="1" id="KW-0812">Transmembrane</keyword>
<feature type="transmembrane region" description="Helical" evidence="1">
    <location>
        <begin position="267"/>
        <end position="285"/>
    </location>
</feature>
<organism evidence="2 3">
    <name type="scientific">Bacillus selenitireducens (strain ATCC 700615 / DSM 15326 / MLS10)</name>
    <dbReference type="NCBI Taxonomy" id="439292"/>
    <lineage>
        <taxon>Bacteria</taxon>
        <taxon>Bacillati</taxon>
        <taxon>Bacillota</taxon>
        <taxon>Bacilli</taxon>
        <taxon>Bacillales</taxon>
        <taxon>Bacillaceae</taxon>
        <taxon>Salisediminibacterium</taxon>
    </lineage>
</organism>